<reference evidence="17 18" key="1">
    <citation type="submission" date="2019-03" db="EMBL/GenBank/DDBJ databases">
        <title>Genomic Encyclopedia of Type Strains, Phase IV (KMG-IV): sequencing the most valuable type-strain genomes for metagenomic binning, comparative biology and taxonomic classification.</title>
        <authorList>
            <person name="Goeker M."/>
        </authorList>
    </citation>
    <scope>NUCLEOTIDE SEQUENCE [LARGE SCALE GENOMIC DNA]</scope>
    <source>
        <strain evidence="17 18">DSM 24179</strain>
    </source>
</reference>
<keyword evidence="9 13" id="KW-0472">Membrane</keyword>
<dbReference type="CDD" id="cd20070">
    <property type="entry name" value="5TM_YidC_Alb3"/>
    <property type="match status" value="1"/>
</dbReference>
<evidence type="ECO:0000256" key="1">
    <source>
        <dbReference type="ARBA" id="ARBA00004429"/>
    </source>
</evidence>
<dbReference type="PRINTS" id="PR00701">
    <property type="entry name" value="60KDINNERMP"/>
</dbReference>
<accession>A0A4R2GJJ4</accession>
<comment type="function">
    <text evidence="13">Required for the insertion and/or proper folding and/or complex formation of integral membrane proteins into the membrane. Involved in integration of membrane proteins that insert both dependently and independently of the Sec translocase complex, as well as at least some lipoproteins. Aids folding of multispanning membrane proteins.</text>
</comment>
<evidence type="ECO:0000256" key="8">
    <source>
        <dbReference type="ARBA" id="ARBA00022989"/>
    </source>
</evidence>
<proteinExistence type="inferred from homology"/>
<evidence type="ECO:0000256" key="6">
    <source>
        <dbReference type="ARBA" id="ARBA00022692"/>
    </source>
</evidence>
<evidence type="ECO:0000259" key="15">
    <source>
        <dbReference type="Pfam" id="PF02096"/>
    </source>
</evidence>
<comment type="subunit">
    <text evidence="13">Interacts with the Sec translocase complex via SecD. Specifically interacts with transmembrane segments of nascent integral membrane proteins during membrane integration.</text>
</comment>
<keyword evidence="10 13" id="KW-0143">Chaperone</keyword>
<dbReference type="InterPro" id="IPR047196">
    <property type="entry name" value="YidC_ALB_C"/>
</dbReference>
<dbReference type="InterPro" id="IPR028055">
    <property type="entry name" value="YidC/Oxa/ALB_C"/>
</dbReference>
<feature type="transmembrane region" description="Helical" evidence="13">
    <location>
        <begin position="353"/>
        <end position="374"/>
    </location>
</feature>
<keyword evidence="18" id="KW-1185">Reference proteome</keyword>
<keyword evidence="7 13" id="KW-0653">Protein transport</keyword>
<evidence type="ECO:0000259" key="16">
    <source>
        <dbReference type="Pfam" id="PF14849"/>
    </source>
</evidence>
<dbReference type="NCBIfam" id="TIGR03592">
    <property type="entry name" value="yidC_oxa1_cterm"/>
    <property type="match status" value="1"/>
</dbReference>
<evidence type="ECO:0000256" key="13">
    <source>
        <dbReference type="HAMAP-Rule" id="MF_01810"/>
    </source>
</evidence>
<feature type="transmembrane region" description="Helical" evidence="13">
    <location>
        <begin position="6"/>
        <end position="22"/>
    </location>
</feature>
<dbReference type="InterPro" id="IPR028053">
    <property type="entry name" value="Membr_insert_YidC_N"/>
</dbReference>
<dbReference type="NCBIfam" id="TIGR03593">
    <property type="entry name" value="yidC_nterm"/>
    <property type="match status" value="1"/>
</dbReference>
<dbReference type="CDD" id="cd19961">
    <property type="entry name" value="EcYidC-like_peri"/>
    <property type="match status" value="1"/>
</dbReference>
<comment type="caution">
    <text evidence="17">The sequence shown here is derived from an EMBL/GenBank/DDBJ whole genome shotgun (WGS) entry which is preliminary data.</text>
</comment>
<dbReference type="AlphaFoldDB" id="A0A4R2GJJ4"/>
<dbReference type="InterPro" id="IPR019998">
    <property type="entry name" value="Membr_insert_YidC"/>
</dbReference>
<evidence type="ECO:0000256" key="11">
    <source>
        <dbReference type="ARBA" id="ARBA00033245"/>
    </source>
</evidence>
<feature type="transmembrane region" description="Helical" evidence="13">
    <location>
        <begin position="500"/>
        <end position="520"/>
    </location>
</feature>
<dbReference type="GO" id="GO:0032977">
    <property type="term" value="F:membrane insertase activity"/>
    <property type="evidence" value="ECO:0007669"/>
    <property type="project" value="InterPro"/>
</dbReference>
<evidence type="ECO:0000256" key="12">
    <source>
        <dbReference type="ARBA" id="ARBA00033342"/>
    </source>
</evidence>
<dbReference type="EMBL" id="SLWK01000004">
    <property type="protein sequence ID" value="TCO08909.1"/>
    <property type="molecule type" value="Genomic_DNA"/>
</dbReference>
<feature type="region of interest" description="Disordered" evidence="14">
    <location>
        <begin position="53"/>
        <end position="74"/>
    </location>
</feature>
<keyword evidence="8 13" id="KW-1133">Transmembrane helix</keyword>
<evidence type="ECO:0000256" key="7">
    <source>
        <dbReference type="ARBA" id="ARBA00022927"/>
    </source>
</evidence>
<dbReference type="HAMAP" id="MF_01810">
    <property type="entry name" value="YidC_type1"/>
    <property type="match status" value="1"/>
</dbReference>
<feature type="domain" description="Membrane insertase YidC/Oxa/ALB C-terminal" evidence="15">
    <location>
        <begin position="383"/>
        <end position="579"/>
    </location>
</feature>
<feature type="transmembrane region" description="Helical" evidence="13">
    <location>
        <begin position="380"/>
        <end position="403"/>
    </location>
</feature>
<dbReference type="PANTHER" id="PTHR12428">
    <property type="entry name" value="OXA1"/>
    <property type="match status" value="1"/>
</dbReference>
<dbReference type="GO" id="GO:0015031">
    <property type="term" value="P:protein transport"/>
    <property type="evidence" value="ECO:0007669"/>
    <property type="project" value="UniProtKB-KW"/>
</dbReference>
<comment type="similarity">
    <text evidence="2 13">Belongs to the OXA1/ALB3/YidC family. Type 1 subfamily.</text>
</comment>
<evidence type="ECO:0000256" key="10">
    <source>
        <dbReference type="ARBA" id="ARBA00023186"/>
    </source>
</evidence>
<feature type="domain" description="Membrane insertase YidC N-terminal" evidence="16">
    <location>
        <begin position="104"/>
        <end position="366"/>
    </location>
</feature>
<dbReference type="Pfam" id="PF14849">
    <property type="entry name" value="YidC_periplas"/>
    <property type="match status" value="1"/>
</dbReference>
<protein>
    <recommendedName>
        <fullName evidence="3 13">Membrane protein insertase YidC</fullName>
    </recommendedName>
    <alternativeName>
        <fullName evidence="12 13">Foldase YidC</fullName>
    </alternativeName>
    <alternativeName>
        <fullName evidence="11 13">Membrane integrase YidC</fullName>
    </alternativeName>
    <alternativeName>
        <fullName evidence="13">Membrane protein YidC</fullName>
    </alternativeName>
</protein>
<feature type="transmembrane region" description="Helical" evidence="13">
    <location>
        <begin position="540"/>
        <end position="556"/>
    </location>
</feature>
<dbReference type="NCBIfam" id="NF002356">
    <property type="entry name" value="PRK01318.2-3"/>
    <property type="match status" value="1"/>
</dbReference>
<sequence>MDRNSITGLILITLILIGFWFVNRPSQEQVEANRQQRDSLRMVEMLEEERRLSEEVRREAEATPVSLDEEPMVSAENDTIRKQRARQMYGQLAPFVEAEQEFFTLENEKIIMTFTNKGGRIYSVELKEYKTHEGEPLILFEGKNNKFGFSFTHNTRVFNTNDLFFNVQSHSDSVIVFEIATEQNESLRFRYTLPEDEYMTGFSIQTQNLRNLMATPRGTIDINWHVEMPAFELNRNQEQQNTRLYYKHHLSDVDNLRPGRNDSENIRTPVKWIAFKSQFFSSIFIAEENFTGAYLSAVQEENEFSPFLSYKTAEALVPVDFSLNQEHRFNFYFGPNHYYTLNSYGKDLEFNRLLPLGWGIFGWINRFAVIPVFNLLENRIASYGIIILILTLLIKLVLFPLTYKSYISTAKMKVLKPQIDEINERIPKDKALERQQAVMGLYKKAGVNPMGGCLPMLLQMPILIALFRFFPASIELRQEAFLWATDLSTYDSILELPFNIPFYGAHVSLFTLLMAITNIVYTKMNMEMTQSTNQMPGMKGMMYMMPVMFLFFFNSYSSGLSYYYFISTLITIFQTIIIKQFVDEKKLLKKIQANQKKPVKKSKFAQRLEDMAKQQQQLKKKGKR</sequence>
<keyword evidence="5 13" id="KW-1003">Cell membrane</keyword>
<dbReference type="InterPro" id="IPR001708">
    <property type="entry name" value="YidC/ALB3/OXA1/COX18"/>
</dbReference>
<dbReference type="GO" id="GO:0051205">
    <property type="term" value="P:protein insertion into membrane"/>
    <property type="evidence" value="ECO:0007669"/>
    <property type="project" value="TreeGrafter"/>
</dbReference>
<dbReference type="OrthoDB" id="9780552at2"/>
<gene>
    <name evidence="13" type="primary">yidC</name>
    <name evidence="17" type="ORF">EV194_104220</name>
</gene>
<dbReference type="Gene3D" id="2.70.98.90">
    <property type="match status" value="1"/>
</dbReference>
<dbReference type="RefSeq" id="WP_132433480.1">
    <property type="nucleotide sequence ID" value="NZ_SLWK01000004.1"/>
</dbReference>
<dbReference type="InterPro" id="IPR038221">
    <property type="entry name" value="YidC_periplasmic_sf"/>
</dbReference>
<feature type="transmembrane region" description="Helical" evidence="13">
    <location>
        <begin position="452"/>
        <end position="470"/>
    </location>
</feature>
<keyword evidence="4 13" id="KW-0813">Transport</keyword>
<dbReference type="Proteomes" id="UP000295221">
    <property type="component" value="Unassembled WGS sequence"/>
</dbReference>
<dbReference type="PANTHER" id="PTHR12428:SF65">
    <property type="entry name" value="CYTOCHROME C OXIDASE ASSEMBLY PROTEIN COX18, MITOCHONDRIAL"/>
    <property type="match status" value="1"/>
</dbReference>
<evidence type="ECO:0000256" key="9">
    <source>
        <dbReference type="ARBA" id="ARBA00023136"/>
    </source>
</evidence>
<name>A0A4R2GJJ4_9BACT</name>
<evidence type="ECO:0000256" key="2">
    <source>
        <dbReference type="ARBA" id="ARBA00010527"/>
    </source>
</evidence>
<evidence type="ECO:0000256" key="3">
    <source>
        <dbReference type="ARBA" id="ARBA00015325"/>
    </source>
</evidence>
<dbReference type="Pfam" id="PF02096">
    <property type="entry name" value="60KD_IMP"/>
    <property type="match status" value="1"/>
</dbReference>
<evidence type="ECO:0000313" key="17">
    <source>
        <dbReference type="EMBL" id="TCO08909.1"/>
    </source>
</evidence>
<keyword evidence="6 13" id="KW-0812">Transmembrane</keyword>
<evidence type="ECO:0000256" key="4">
    <source>
        <dbReference type="ARBA" id="ARBA00022448"/>
    </source>
</evidence>
<evidence type="ECO:0000256" key="5">
    <source>
        <dbReference type="ARBA" id="ARBA00022475"/>
    </source>
</evidence>
<evidence type="ECO:0000313" key="18">
    <source>
        <dbReference type="Proteomes" id="UP000295221"/>
    </source>
</evidence>
<evidence type="ECO:0000256" key="14">
    <source>
        <dbReference type="SAM" id="MobiDB-lite"/>
    </source>
</evidence>
<comment type="subcellular location">
    <subcellularLocation>
        <location evidence="1">Cell inner membrane</location>
        <topology evidence="1">Multi-pass membrane protein</topology>
    </subcellularLocation>
    <subcellularLocation>
        <location evidence="13">Cell membrane</location>
        <topology evidence="13">Multi-pass membrane protein</topology>
    </subcellularLocation>
</comment>
<dbReference type="GO" id="GO:0005886">
    <property type="term" value="C:plasma membrane"/>
    <property type="evidence" value="ECO:0007669"/>
    <property type="project" value="UniProtKB-SubCell"/>
</dbReference>
<organism evidence="17 18">
    <name type="scientific">Natronoflexus pectinivorans</name>
    <dbReference type="NCBI Taxonomy" id="682526"/>
    <lineage>
        <taxon>Bacteria</taxon>
        <taxon>Pseudomonadati</taxon>
        <taxon>Bacteroidota</taxon>
        <taxon>Bacteroidia</taxon>
        <taxon>Marinilabiliales</taxon>
        <taxon>Marinilabiliaceae</taxon>
        <taxon>Natronoflexus</taxon>
    </lineage>
</organism>